<name>A0A8B6EK80_MYTGA</name>
<dbReference type="Gene3D" id="2.60.120.10">
    <property type="entry name" value="Jelly Rolls"/>
    <property type="match status" value="1"/>
</dbReference>
<evidence type="ECO:0000313" key="3">
    <source>
        <dbReference type="EMBL" id="VDI36218.1"/>
    </source>
</evidence>
<proteinExistence type="predicted"/>
<dbReference type="PROSITE" id="PS50042">
    <property type="entry name" value="CNMP_BINDING_3"/>
    <property type="match status" value="1"/>
</dbReference>
<dbReference type="InterPro" id="IPR000595">
    <property type="entry name" value="cNMP-bd_dom"/>
</dbReference>
<dbReference type="OrthoDB" id="166212at2759"/>
<dbReference type="InterPro" id="IPR014710">
    <property type="entry name" value="RmlC-like_jellyroll"/>
</dbReference>
<evidence type="ECO:0000259" key="2">
    <source>
        <dbReference type="PROSITE" id="PS50042"/>
    </source>
</evidence>
<dbReference type="SUPFAM" id="SSF51206">
    <property type="entry name" value="cAMP-binding domain-like"/>
    <property type="match status" value="1"/>
</dbReference>
<reference evidence="3" key="1">
    <citation type="submission" date="2018-11" db="EMBL/GenBank/DDBJ databases">
        <authorList>
            <person name="Alioto T."/>
            <person name="Alioto T."/>
        </authorList>
    </citation>
    <scope>NUCLEOTIDE SEQUENCE</scope>
</reference>
<dbReference type="InterPro" id="IPR018490">
    <property type="entry name" value="cNMP-bd_dom_sf"/>
</dbReference>
<dbReference type="EMBL" id="UYJE01005311">
    <property type="protein sequence ID" value="VDI36218.1"/>
    <property type="molecule type" value="Genomic_DNA"/>
</dbReference>
<feature type="domain" description="Cyclic nucleotide-binding" evidence="2">
    <location>
        <begin position="414"/>
        <end position="498"/>
    </location>
</feature>
<dbReference type="Proteomes" id="UP000596742">
    <property type="component" value="Unassembled WGS sequence"/>
</dbReference>
<feature type="compositionally biased region" description="Low complexity" evidence="1">
    <location>
        <begin position="246"/>
        <end position="255"/>
    </location>
</feature>
<evidence type="ECO:0000313" key="4">
    <source>
        <dbReference type="Proteomes" id="UP000596742"/>
    </source>
</evidence>
<accession>A0A8B6EK80</accession>
<protein>
    <recommendedName>
        <fullName evidence="2">Cyclic nucleotide-binding domain-containing protein</fullName>
    </recommendedName>
</protein>
<dbReference type="AlphaFoldDB" id="A0A8B6EK80"/>
<dbReference type="CDD" id="cd00038">
    <property type="entry name" value="CAP_ED"/>
    <property type="match status" value="1"/>
</dbReference>
<organism evidence="3 4">
    <name type="scientific">Mytilus galloprovincialis</name>
    <name type="common">Mediterranean mussel</name>
    <dbReference type="NCBI Taxonomy" id="29158"/>
    <lineage>
        <taxon>Eukaryota</taxon>
        <taxon>Metazoa</taxon>
        <taxon>Spiralia</taxon>
        <taxon>Lophotrochozoa</taxon>
        <taxon>Mollusca</taxon>
        <taxon>Bivalvia</taxon>
        <taxon>Autobranchia</taxon>
        <taxon>Pteriomorphia</taxon>
        <taxon>Mytilida</taxon>
        <taxon>Mytiloidea</taxon>
        <taxon>Mytilidae</taxon>
        <taxon>Mytilinae</taxon>
        <taxon>Mytilus</taxon>
    </lineage>
</organism>
<dbReference type="Pfam" id="PF00027">
    <property type="entry name" value="cNMP_binding"/>
    <property type="match status" value="1"/>
</dbReference>
<sequence>MEDPIRKPSYRKPSISRLSSLNENLQSISDNEDCAFETERSTKKVRKVSRKQSRSNIMLGALKKDLQEIEANPAIRKHRKSIQRIDSRDNQVNRNLEVFNETVSRMSWPRDQQKRRRYSSFGALTSRSRRKSSVSSVSSGEIVLTDRELRKITMMQTLQNMGVKFPKKRPQNVPQSPTMNEVEVMENMQLRKRHSLSTRMLEATKLVQKRRQPETLQPLDNIIREVTEVSEMVTASSSDEKKKGSRPSSNESQSSNAMRAVPRANFQPRHRASIAGTSVAMEGIGAFRKRIRRRKTRPIQKFKRLAKFLVVLLRSWRVHAQSVHEILLSFDNIDAVTNTSNSEVELLFDISEYKAAKEAKISNELKRILNKKPGTRTKDEVYYIQIALRNYKSIVEYPVHMQKMLAEKAWYESYDAKRIIVREGHVPMCFYFLLTGSGVVSAMDRKTNVRKTIMYLSRGDSFGEQAIMTRSLRQTTVISRDRIELLTISDTDFVDIFMSGGLRNPNDPFLRRQTVLVADSQKNDWIFVVKSGSCSILKKLEPVAPKKSLTKAAKQRTWRENVVGAMDQDKSLSHNEQLALMCQEEIKRLEEKNANIHYYALPEINVATNAAYSELRQEHDKIVNQNTITRALHDLESMNLDEEKMTTVTGSKNELIPPPVQRRKMSLVDLSNLMLKTPFLKAPGHSASTERKNDSTVYPVTTTEDDEEEEEEERPSTASTRKDLQDDDKEAEKAPIFVNVYTLTKGDVFGLQDVVFDNQTSLSLVSNGVEVIMIHKKFFTDQLNVSQFVRLREKVYPYPSEEKLKQDLTDRVSWDYQKKTAFLNALRNAAIRKQNIHDARSHLTIPPVVV</sequence>
<evidence type="ECO:0000256" key="1">
    <source>
        <dbReference type="SAM" id="MobiDB-lite"/>
    </source>
</evidence>
<keyword evidence="4" id="KW-1185">Reference proteome</keyword>
<gene>
    <name evidence="3" type="ORF">MGAL_10B008353</name>
</gene>
<feature type="region of interest" description="Disordered" evidence="1">
    <location>
        <begin position="231"/>
        <end position="273"/>
    </location>
</feature>
<dbReference type="PANTHER" id="PTHR23011:SF28">
    <property type="entry name" value="CYCLIC NUCLEOTIDE-BINDING DOMAIN CONTAINING PROTEIN"/>
    <property type="match status" value="1"/>
</dbReference>
<dbReference type="PANTHER" id="PTHR23011">
    <property type="entry name" value="CYCLIC NUCLEOTIDE-BINDING DOMAIN CONTAINING PROTEIN"/>
    <property type="match status" value="1"/>
</dbReference>
<comment type="caution">
    <text evidence="3">The sequence shown here is derived from an EMBL/GenBank/DDBJ whole genome shotgun (WGS) entry which is preliminary data.</text>
</comment>
<feature type="compositionally biased region" description="Acidic residues" evidence="1">
    <location>
        <begin position="703"/>
        <end position="713"/>
    </location>
</feature>
<feature type="region of interest" description="Disordered" evidence="1">
    <location>
        <begin position="681"/>
        <end position="729"/>
    </location>
</feature>